<dbReference type="EMBL" id="BAFN01000001">
    <property type="protein sequence ID" value="GAN34102.1"/>
    <property type="molecule type" value="Genomic_DNA"/>
</dbReference>
<keyword evidence="2" id="KW-1185">Reference proteome</keyword>
<comment type="caution">
    <text evidence="1">The sequence shown here is derived from an EMBL/GenBank/DDBJ whole genome shotgun (WGS) entry which is preliminary data.</text>
</comment>
<dbReference type="Proteomes" id="UP000032309">
    <property type="component" value="Unassembled WGS sequence"/>
</dbReference>
<organism evidence="1 2">
    <name type="scientific">Candidatus Brocadia sinica JPN1</name>
    <dbReference type="NCBI Taxonomy" id="1197129"/>
    <lineage>
        <taxon>Bacteria</taxon>
        <taxon>Pseudomonadati</taxon>
        <taxon>Planctomycetota</taxon>
        <taxon>Candidatus Brocadiia</taxon>
        <taxon>Candidatus Brocadiales</taxon>
        <taxon>Candidatus Brocadiaceae</taxon>
        <taxon>Candidatus Brocadia</taxon>
    </lineage>
</organism>
<dbReference type="RefSeq" id="WP_157842518.1">
    <property type="nucleotide sequence ID" value="NZ_BAFN01000001.1"/>
</dbReference>
<sequence length="50" mass="6189">MTKEQYETEMNLWLKYFHALMKFRMLLRQAHDLKKQIEEREGGECITTRI</sequence>
<reference evidence="2" key="1">
    <citation type="journal article" date="2015" name="Genome Announc.">
        <title>Draft Genome Sequence of an Anaerobic Ammonium-Oxidizing Bacterium, "Candidatus Brocadia sinica".</title>
        <authorList>
            <person name="Oshiki M."/>
            <person name="Shinyako-Hata K."/>
            <person name="Satoh H."/>
            <person name="Okabe S."/>
        </authorList>
    </citation>
    <scope>NUCLEOTIDE SEQUENCE [LARGE SCALE GENOMIC DNA]</scope>
    <source>
        <strain evidence="2">JPN1</strain>
    </source>
</reference>
<accession>A0ABQ0JZC6</accession>
<evidence type="ECO:0000313" key="1">
    <source>
        <dbReference type="EMBL" id="GAN34102.1"/>
    </source>
</evidence>
<evidence type="ECO:0000313" key="2">
    <source>
        <dbReference type="Proteomes" id="UP000032309"/>
    </source>
</evidence>
<gene>
    <name evidence="1" type="ORF">BROSI_A2638</name>
</gene>
<name>A0ABQ0JZC6_9BACT</name>
<protein>
    <submittedName>
        <fullName evidence="1">Uncharacterized protein</fullName>
    </submittedName>
</protein>
<proteinExistence type="predicted"/>